<dbReference type="EMBL" id="SPLM01000001">
    <property type="protein sequence ID" value="TMW69208.1"/>
    <property type="molecule type" value="Genomic_DNA"/>
</dbReference>
<proteinExistence type="predicted"/>
<sequence length="439" mass="49099">MQTAQAYTTSLAISNTAVNLTFSILIVLSAVVHPVLSRLYSRQPAMKRFACVLSEFFIDLAWGNILPPYIAIMYAPLDRTTTTDQIFKLFDYGFYEKAQREVHQLLILSWPAFLISVFTPGYVGIVIFGIGVWLVSIASTSLVPKTGRIPDGNCIHRLSPWLVADDACVVVIVHCPTLQITGRQAEMNSVLSTVHLSSLSHLLISSCNELEKPTSLSHADTLLSLVFVNNTILDWPREIAFSSEYFPRIMNAAFIFSRVLDPPPPGLVDIPYWPRRLERVYFSYTDIDELAQRFTTQWSTVVSWIGVNCGLKTFPLVFFTMPNLKIWAVYNSTIPSIPTNRMDEVVLGPRLTYAMWTFNPQLTSIGDDLWRAAASGSMQIMSLAFTNVSTIPPQWQKSLQNARFPIHAVGSPLCSANVSILPIPAIDCNPDDYNPRNVV</sequence>
<evidence type="ECO:0000256" key="1">
    <source>
        <dbReference type="SAM" id="Phobius"/>
    </source>
</evidence>
<dbReference type="AlphaFoldDB" id="A0A8K1FT44"/>
<feature type="transmembrane region" description="Helical" evidence="1">
    <location>
        <begin position="20"/>
        <end position="40"/>
    </location>
</feature>
<reference evidence="2" key="1">
    <citation type="submission" date="2019-03" db="EMBL/GenBank/DDBJ databases">
        <title>Long read genome sequence of the mycoparasitic Pythium oligandrum ATCC 38472 isolated from sugarbeet rhizosphere.</title>
        <authorList>
            <person name="Gaulin E."/>
        </authorList>
    </citation>
    <scope>NUCLEOTIDE SEQUENCE</scope>
    <source>
        <strain evidence="2">ATCC 38472_TT</strain>
    </source>
</reference>
<dbReference type="Gene3D" id="3.80.10.10">
    <property type="entry name" value="Ribonuclease Inhibitor"/>
    <property type="match status" value="1"/>
</dbReference>
<dbReference type="OrthoDB" id="183084at2759"/>
<protein>
    <submittedName>
        <fullName evidence="2">Uncharacterized protein</fullName>
    </submittedName>
</protein>
<dbReference type="Proteomes" id="UP000794436">
    <property type="component" value="Unassembled WGS sequence"/>
</dbReference>
<gene>
    <name evidence="2" type="ORF">Poli38472_001364</name>
</gene>
<keyword evidence="1" id="KW-1133">Transmembrane helix</keyword>
<dbReference type="SUPFAM" id="SSF52058">
    <property type="entry name" value="L domain-like"/>
    <property type="match status" value="1"/>
</dbReference>
<keyword evidence="1" id="KW-0812">Transmembrane</keyword>
<accession>A0A8K1FT44</accession>
<organism evidence="2 3">
    <name type="scientific">Pythium oligandrum</name>
    <name type="common">Mycoparasitic fungus</name>
    <dbReference type="NCBI Taxonomy" id="41045"/>
    <lineage>
        <taxon>Eukaryota</taxon>
        <taxon>Sar</taxon>
        <taxon>Stramenopiles</taxon>
        <taxon>Oomycota</taxon>
        <taxon>Peronosporomycetes</taxon>
        <taxon>Pythiales</taxon>
        <taxon>Pythiaceae</taxon>
        <taxon>Pythium</taxon>
    </lineage>
</organism>
<comment type="caution">
    <text evidence="2">The sequence shown here is derived from an EMBL/GenBank/DDBJ whole genome shotgun (WGS) entry which is preliminary data.</text>
</comment>
<evidence type="ECO:0000313" key="2">
    <source>
        <dbReference type="EMBL" id="TMW69208.1"/>
    </source>
</evidence>
<name>A0A8K1FT44_PYTOL</name>
<keyword evidence="3" id="KW-1185">Reference proteome</keyword>
<evidence type="ECO:0000313" key="3">
    <source>
        <dbReference type="Proteomes" id="UP000794436"/>
    </source>
</evidence>
<feature type="transmembrane region" description="Helical" evidence="1">
    <location>
        <begin position="105"/>
        <end position="135"/>
    </location>
</feature>
<keyword evidence="1" id="KW-0472">Membrane</keyword>
<dbReference type="InterPro" id="IPR032675">
    <property type="entry name" value="LRR_dom_sf"/>
</dbReference>